<dbReference type="Gene3D" id="3.30.230.20">
    <property type="entry name" value="lpxc deacetylase, domain 1"/>
    <property type="match status" value="1"/>
</dbReference>
<comment type="function">
    <text evidence="2">Catalyzes the hydrolysis of UDP-3-O-myristoyl-N-acetylglucosamine to form UDP-3-O-myristoylglucosamine and acetate, the committed step in lipid A biosynthesis.</text>
</comment>
<dbReference type="Gene3D" id="3.30.1700.10">
    <property type="entry name" value="lpxc deacetylase, domain 2"/>
    <property type="match status" value="1"/>
</dbReference>
<dbReference type="InterPro" id="IPR020568">
    <property type="entry name" value="Ribosomal_Su5_D2-typ_SF"/>
</dbReference>
<dbReference type="InterPro" id="IPR015870">
    <property type="entry name" value="UDP-acyl_N-AcGlcN_deAcase_N"/>
</dbReference>
<keyword evidence="10" id="KW-0443">Lipid metabolism</keyword>
<keyword evidence="6" id="KW-0441">Lipid A biosynthesis</keyword>
<dbReference type="InterPro" id="IPR011334">
    <property type="entry name" value="UDP-acyl_GlcNac_deAcase_C"/>
</dbReference>
<keyword evidence="8" id="KW-0378">Hydrolase</keyword>
<evidence type="ECO:0000256" key="1">
    <source>
        <dbReference type="ARBA" id="ARBA00001947"/>
    </source>
</evidence>
<keyword evidence="5" id="KW-0444">Lipid biosynthesis</keyword>
<comment type="cofactor">
    <cofactor evidence="1">
        <name>Zn(2+)</name>
        <dbReference type="ChEBI" id="CHEBI:29105"/>
    </cofactor>
</comment>
<evidence type="ECO:0000256" key="4">
    <source>
        <dbReference type="ARBA" id="ARBA00012745"/>
    </source>
</evidence>
<dbReference type="SUPFAM" id="SSF54211">
    <property type="entry name" value="Ribosomal protein S5 domain 2-like"/>
    <property type="match status" value="2"/>
</dbReference>
<organism evidence="12 13">
    <name type="scientific">Francisella salina</name>
    <dbReference type="NCBI Taxonomy" id="573569"/>
    <lineage>
        <taxon>Bacteria</taxon>
        <taxon>Pseudomonadati</taxon>
        <taxon>Pseudomonadota</taxon>
        <taxon>Gammaproteobacteria</taxon>
        <taxon>Thiotrichales</taxon>
        <taxon>Francisellaceae</taxon>
        <taxon>Francisella</taxon>
    </lineage>
</organism>
<accession>A0ABN3ZMH9</accession>
<sequence>MQYTIKKPTFFYGKGLHEGKKNLAGIFPAPANTGFVFYDNNIEIPASYTNVMYKRACTNLGINKKHYVRTVEHIITALYAAKIENAYITVDKKEVPFLDGSSFQFYKQIENVGRTLVSKAPFKKLKINRTIEHKDGDKYIRITPKDHFSIHLKINLLGAGVQEYKSEKVSDDILECIKARSFGEMHMIMLGKIFTKFFPVPCVQGMRFDNIILTTKNKSWVKGGLKYKDEHIRHKVVDLIGDITLCGTNYILGHIETFNTSHAMNAKILEKVFSDKKNFEWIY</sequence>
<evidence type="ECO:0000256" key="7">
    <source>
        <dbReference type="ARBA" id="ARBA00022723"/>
    </source>
</evidence>
<dbReference type="EMBL" id="CP002872">
    <property type="protein sequence ID" value="AEI35676.1"/>
    <property type="molecule type" value="Genomic_DNA"/>
</dbReference>
<evidence type="ECO:0000256" key="10">
    <source>
        <dbReference type="ARBA" id="ARBA00023098"/>
    </source>
</evidence>
<name>A0ABN3ZMH9_FRAST</name>
<evidence type="ECO:0000256" key="2">
    <source>
        <dbReference type="ARBA" id="ARBA00002923"/>
    </source>
</evidence>
<gene>
    <name evidence="12" type="ordered locus">F7308_0749</name>
</gene>
<evidence type="ECO:0000256" key="11">
    <source>
        <dbReference type="ARBA" id="ARBA00024535"/>
    </source>
</evidence>
<comment type="pathway">
    <text evidence="3">Glycolipid biosynthesis; lipid IV(A) biosynthesis; lipid IV(A) from (3R)-3-hydroxytetradecanoyl-[acyl-carrier-protein] and UDP-N-acetyl-alpha-D-glucosamine: step 2/6.</text>
</comment>
<comment type="catalytic activity">
    <reaction evidence="11">
        <text>a UDP-3-O-[(3R)-3-hydroxyacyl]-N-acetyl-alpha-D-glucosamine + H2O = a UDP-3-O-[(3R)-3-hydroxyacyl]-alpha-D-glucosamine + acetate</text>
        <dbReference type="Rhea" id="RHEA:67816"/>
        <dbReference type="ChEBI" id="CHEBI:15377"/>
        <dbReference type="ChEBI" id="CHEBI:30089"/>
        <dbReference type="ChEBI" id="CHEBI:137740"/>
        <dbReference type="ChEBI" id="CHEBI:173225"/>
        <dbReference type="EC" id="3.5.1.108"/>
    </reaction>
</comment>
<dbReference type="PANTHER" id="PTHR33694:SF1">
    <property type="entry name" value="UDP-3-O-ACYL-N-ACETYLGLUCOSAMINE DEACETYLASE 1, MITOCHONDRIAL-RELATED"/>
    <property type="match status" value="1"/>
</dbReference>
<dbReference type="EC" id="3.5.1.108" evidence="4"/>
<reference evidence="12" key="1">
    <citation type="submission" date="2011-05" db="EMBL/GenBank/DDBJ databases">
        <authorList>
            <person name="Kuske C.R."/>
            <person name="Challacombe J.F."/>
            <person name="Siddaramappa S."/>
            <person name="Petersen J.M."/>
            <person name="Bruce D.C."/>
        </authorList>
    </citation>
    <scope>NUCLEOTIDE SEQUENCE</scope>
    <source>
        <strain evidence="12">TX077308</strain>
    </source>
</reference>
<dbReference type="RefSeq" id="WP_013922516.1">
    <property type="nucleotide sequence ID" value="NC_015696.1"/>
</dbReference>
<evidence type="ECO:0000313" key="13">
    <source>
        <dbReference type="Proteomes" id="UP000000490"/>
    </source>
</evidence>
<dbReference type="InterPro" id="IPR004463">
    <property type="entry name" value="UDP-acyl_GlcNac_deAcase"/>
</dbReference>
<evidence type="ECO:0000256" key="6">
    <source>
        <dbReference type="ARBA" id="ARBA00022556"/>
    </source>
</evidence>
<proteinExistence type="predicted"/>
<evidence type="ECO:0000256" key="8">
    <source>
        <dbReference type="ARBA" id="ARBA00022801"/>
    </source>
</evidence>
<evidence type="ECO:0000313" key="12">
    <source>
        <dbReference type="EMBL" id="AEI35676.1"/>
    </source>
</evidence>
<keyword evidence="13" id="KW-1185">Reference proteome</keyword>
<evidence type="ECO:0000256" key="5">
    <source>
        <dbReference type="ARBA" id="ARBA00022516"/>
    </source>
</evidence>
<keyword evidence="7" id="KW-0479">Metal-binding</keyword>
<protein>
    <recommendedName>
        <fullName evidence="4">UDP-3-O-acyl-N-acetylglucosamine deacetylase</fullName>
        <ecNumber evidence="4">3.5.1.108</ecNumber>
    </recommendedName>
</protein>
<dbReference type="PANTHER" id="PTHR33694">
    <property type="entry name" value="UDP-3-O-ACYL-N-ACETYLGLUCOSAMINE DEACETYLASE 1, MITOCHONDRIAL-RELATED"/>
    <property type="match status" value="1"/>
</dbReference>
<evidence type="ECO:0000256" key="3">
    <source>
        <dbReference type="ARBA" id="ARBA00005002"/>
    </source>
</evidence>
<evidence type="ECO:0000256" key="9">
    <source>
        <dbReference type="ARBA" id="ARBA00022833"/>
    </source>
</evidence>
<dbReference type="Proteomes" id="UP000000490">
    <property type="component" value="Chromosome"/>
</dbReference>
<dbReference type="Pfam" id="PF03331">
    <property type="entry name" value="LpxC"/>
    <property type="match status" value="1"/>
</dbReference>
<keyword evidence="9" id="KW-0862">Zinc</keyword>